<keyword evidence="3" id="KW-1185">Reference proteome</keyword>
<keyword evidence="1" id="KW-0472">Membrane</keyword>
<evidence type="ECO:0000313" key="3">
    <source>
        <dbReference type="Proteomes" id="UP000756921"/>
    </source>
</evidence>
<keyword evidence="1" id="KW-1133">Transmembrane helix</keyword>
<dbReference type="Proteomes" id="UP000756921">
    <property type="component" value="Unassembled WGS sequence"/>
</dbReference>
<dbReference type="EMBL" id="WJXW01000008">
    <property type="protein sequence ID" value="KAF9734012.1"/>
    <property type="molecule type" value="Genomic_DNA"/>
</dbReference>
<accession>A0A9P6GDZ9</accession>
<name>A0A9P6GDZ9_9PLEO</name>
<evidence type="ECO:0000313" key="2">
    <source>
        <dbReference type="EMBL" id="KAF9734012.1"/>
    </source>
</evidence>
<dbReference type="AlphaFoldDB" id="A0A9P6GDZ9"/>
<keyword evidence="1" id="KW-0812">Transmembrane</keyword>
<comment type="caution">
    <text evidence="2">The sequence shown here is derived from an EMBL/GenBank/DDBJ whole genome shotgun (WGS) entry which is preliminary data.</text>
</comment>
<proteinExistence type="predicted"/>
<reference evidence="2" key="1">
    <citation type="journal article" date="2020" name="Mol. Plant Microbe Interact.">
        <title>Genome Sequence of the Biocontrol Agent Coniothyrium minitans strain Conio (IMI 134523).</title>
        <authorList>
            <person name="Patel D."/>
            <person name="Shittu T.A."/>
            <person name="Baroncelli R."/>
            <person name="Muthumeenakshi S."/>
            <person name="Osborne T.H."/>
            <person name="Janganan T.K."/>
            <person name="Sreenivasaprasad S."/>
        </authorList>
    </citation>
    <scope>NUCLEOTIDE SEQUENCE</scope>
    <source>
        <strain evidence="2">Conio</strain>
    </source>
</reference>
<evidence type="ECO:0000256" key="1">
    <source>
        <dbReference type="SAM" id="Phobius"/>
    </source>
</evidence>
<protein>
    <submittedName>
        <fullName evidence="2">Uncharacterized protein</fullName>
    </submittedName>
</protein>
<dbReference type="OrthoDB" id="10345221at2759"/>
<feature type="transmembrane region" description="Helical" evidence="1">
    <location>
        <begin position="13"/>
        <end position="31"/>
    </location>
</feature>
<gene>
    <name evidence="2" type="ORF">PMIN01_08355</name>
</gene>
<sequence>MCPTGKSDGAGRQWGAIGLGLVFVMLVLAALRADSESCRRRPSAITCSCTPLPQLYRRYLLHWTPDTSETVANPLNTSDAE</sequence>
<organism evidence="2 3">
    <name type="scientific">Paraphaeosphaeria minitans</name>
    <dbReference type="NCBI Taxonomy" id="565426"/>
    <lineage>
        <taxon>Eukaryota</taxon>
        <taxon>Fungi</taxon>
        <taxon>Dikarya</taxon>
        <taxon>Ascomycota</taxon>
        <taxon>Pezizomycotina</taxon>
        <taxon>Dothideomycetes</taxon>
        <taxon>Pleosporomycetidae</taxon>
        <taxon>Pleosporales</taxon>
        <taxon>Massarineae</taxon>
        <taxon>Didymosphaeriaceae</taxon>
        <taxon>Paraphaeosphaeria</taxon>
    </lineage>
</organism>